<comment type="subcellular location">
    <subcellularLocation>
        <location evidence="7">Cell inner membrane</location>
        <topology evidence="7">Multi-pass membrane protein</topology>
    </subcellularLocation>
    <subcellularLocation>
        <location evidence="1">Cell membrane</location>
        <topology evidence="1">Multi-pass membrane protein</topology>
    </subcellularLocation>
</comment>
<keyword evidence="5 7" id="KW-1133">Transmembrane helix</keyword>
<dbReference type="AlphaFoldDB" id="A0A443K3P0"/>
<dbReference type="GO" id="GO:0022857">
    <property type="term" value="F:transmembrane transporter activity"/>
    <property type="evidence" value="ECO:0007669"/>
    <property type="project" value="UniProtKB-UniRule"/>
</dbReference>
<sequence>MPGAFDTGLGLVDRFCARVSGAALLGVAGLLLADVVGRSLGRPVFGAQDMAEMAMVVVIFGAVPLLEQRGGQIQVDLLRPFMSRRIEAGIGRLSHALAATLWFTLAWTLWQSAELSSMLSLSTNILGLPKAPFQYLLAAFVMIAGLGAVLRTIRAQRAEHV</sequence>
<dbReference type="Proteomes" id="UP000285295">
    <property type="component" value="Unassembled WGS sequence"/>
</dbReference>
<dbReference type="RefSeq" id="WP_128238267.1">
    <property type="nucleotide sequence ID" value="NZ_SAUX01000022.1"/>
</dbReference>
<comment type="caution">
    <text evidence="9">The sequence shown here is derived from an EMBL/GenBank/DDBJ whole genome shotgun (WGS) entry which is preliminary data.</text>
</comment>
<keyword evidence="2 7" id="KW-0813">Transport</keyword>
<organism evidence="9 10">
    <name type="scientific">Paenirhodobacter populi</name>
    <dbReference type="NCBI Taxonomy" id="2306993"/>
    <lineage>
        <taxon>Bacteria</taxon>
        <taxon>Pseudomonadati</taxon>
        <taxon>Pseudomonadota</taxon>
        <taxon>Alphaproteobacteria</taxon>
        <taxon>Rhodobacterales</taxon>
        <taxon>Rhodobacter group</taxon>
        <taxon>Paenirhodobacter</taxon>
    </lineage>
</organism>
<evidence type="ECO:0000256" key="3">
    <source>
        <dbReference type="ARBA" id="ARBA00022475"/>
    </source>
</evidence>
<dbReference type="InterPro" id="IPR055348">
    <property type="entry name" value="DctQ"/>
</dbReference>
<feature type="transmembrane region" description="Helical" evidence="7">
    <location>
        <begin position="92"/>
        <end position="113"/>
    </location>
</feature>
<feature type="transmembrane region" description="Helical" evidence="7">
    <location>
        <begin position="133"/>
        <end position="153"/>
    </location>
</feature>
<evidence type="ECO:0000256" key="4">
    <source>
        <dbReference type="ARBA" id="ARBA00022692"/>
    </source>
</evidence>
<evidence type="ECO:0000256" key="5">
    <source>
        <dbReference type="ARBA" id="ARBA00022989"/>
    </source>
</evidence>
<feature type="transmembrane region" description="Helical" evidence="7">
    <location>
        <begin position="15"/>
        <end position="33"/>
    </location>
</feature>
<evidence type="ECO:0000256" key="7">
    <source>
        <dbReference type="RuleBase" id="RU369079"/>
    </source>
</evidence>
<gene>
    <name evidence="9" type="ORF">D2T31_17120</name>
</gene>
<keyword evidence="3" id="KW-1003">Cell membrane</keyword>
<evidence type="ECO:0000313" key="9">
    <source>
        <dbReference type="EMBL" id="RWR27370.1"/>
    </source>
</evidence>
<keyword evidence="7" id="KW-0997">Cell inner membrane</keyword>
<reference evidence="9 10" key="1">
    <citation type="submission" date="2019-01" db="EMBL/GenBank/DDBJ databases">
        <title>Sinorhodobacter populi sp. nov. isolated from the symptomatic bark tissue of Populus euramericana canker.</title>
        <authorList>
            <person name="Xu G."/>
        </authorList>
    </citation>
    <scope>NUCLEOTIDE SEQUENCE [LARGE SCALE GENOMIC DNA]</scope>
    <source>
        <strain evidence="9 10">D19-10-3-21</strain>
    </source>
</reference>
<evidence type="ECO:0000256" key="6">
    <source>
        <dbReference type="ARBA" id="ARBA00023136"/>
    </source>
</evidence>
<evidence type="ECO:0000259" key="8">
    <source>
        <dbReference type="Pfam" id="PF04290"/>
    </source>
</evidence>
<dbReference type="EMBL" id="SAUX01000022">
    <property type="protein sequence ID" value="RWR27370.1"/>
    <property type="molecule type" value="Genomic_DNA"/>
</dbReference>
<feature type="domain" description="Tripartite ATP-independent periplasmic transporters DctQ component" evidence="8">
    <location>
        <begin position="28"/>
        <end position="155"/>
    </location>
</feature>
<evidence type="ECO:0000313" key="10">
    <source>
        <dbReference type="Proteomes" id="UP000285295"/>
    </source>
</evidence>
<proteinExistence type="inferred from homology"/>
<comment type="subunit">
    <text evidence="7">The complex comprises the extracytoplasmic solute receptor protein and the two transmembrane proteins.</text>
</comment>
<dbReference type="Pfam" id="PF04290">
    <property type="entry name" value="DctQ"/>
    <property type="match status" value="1"/>
</dbReference>
<protein>
    <recommendedName>
        <fullName evidence="7">TRAP transporter small permease protein</fullName>
    </recommendedName>
</protein>
<dbReference type="OrthoDB" id="7854755at2"/>
<comment type="function">
    <text evidence="7">Part of the tripartite ATP-independent periplasmic (TRAP) transport system.</text>
</comment>
<name>A0A443K3P0_9RHOB</name>
<keyword evidence="4 7" id="KW-0812">Transmembrane</keyword>
<comment type="caution">
    <text evidence="7">Lacks conserved residue(s) required for the propagation of feature annotation.</text>
</comment>
<comment type="similarity">
    <text evidence="7">Belongs to the TRAP transporter small permease family.</text>
</comment>
<reference evidence="9 10" key="2">
    <citation type="submission" date="2019-01" db="EMBL/GenBank/DDBJ databases">
        <authorList>
            <person name="Li Y."/>
        </authorList>
    </citation>
    <scope>NUCLEOTIDE SEQUENCE [LARGE SCALE GENOMIC DNA]</scope>
    <source>
        <strain evidence="9 10">D19-10-3-21</strain>
    </source>
</reference>
<evidence type="ECO:0000256" key="1">
    <source>
        <dbReference type="ARBA" id="ARBA00004651"/>
    </source>
</evidence>
<dbReference type="GO" id="GO:0005886">
    <property type="term" value="C:plasma membrane"/>
    <property type="evidence" value="ECO:0007669"/>
    <property type="project" value="UniProtKB-SubCell"/>
</dbReference>
<evidence type="ECO:0000256" key="2">
    <source>
        <dbReference type="ARBA" id="ARBA00022448"/>
    </source>
</evidence>
<keyword evidence="6 7" id="KW-0472">Membrane</keyword>
<accession>A0A443K3P0</accession>